<evidence type="ECO:0000313" key="1">
    <source>
        <dbReference type="EMBL" id="VAW82103.1"/>
    </source>
</evidence>
<organism evidence="1">
    <name type="scientific">hydrothermal vent metagenome</name>
    <dbReference type="NCBI Taxonomy" id="652676"/>
    <lineage>
        <taxon>unclassified sequences</taxon>
        <taxon>metagenomes</taxon>
        <taxon>ecological metagenomes</taxon>
    </lineage>
</organism>
<sequence length="238" mass="25510">MKFFNKNILAVMLGAGMAFSAGTAVAHVKHHPKLECKYTLDNASGQPGKAIVKHFSNNELVITFKGANPNTLYTTWIDHRNRSQLELAPDYPLNQGAMPRGVAPAFKSTQGVKAGMGLDANGIVTDGYGNAVMKVTLDYDILERGDSPVVGAELAMQGFNRVGGGWLRTYPLDPNVSASLQVTDSKTGLPILPKSTPQGITIVKHPDVVTHGHTPGVGGVDHFPAYKGDFPNKCTQWD</sequence>
<proteinExistence type="predicted"/>
<gene>
    <name evidence="1" type="ORF">MNBD_GAMMA13-1092</name>
</gene>
<name>A0A3B0Z1G5_9ZZZZ</name>
<dbReference type="EMBL" id="UOFK01000297">
    <property type="protein sequence ID" value="VAW82103.1"/>
    <property type="molecule type" value="Genomic_DNA"/>
</dbReference>
<protein>
    <submittedName>
        <fullName evidence="1">Uncharacterized protein</fullName>
    </submittedName>
</protein>
<reference evidence="1" key="1">
    <citation type="submission" date="2018-06" db="EMBL/GenBank/DDBJ databases">
        <authorList>
            <person name="Zhirakovskaya E."/>
        </authorList>
    </citation>
    <scope>NUCLEOTIDE SEQUENCE</scope>
</reference>
<accession>A0A3B0Z1G5</accession>
<dbReference type="AlphaFoldDB" id="A0A3B0Z1G5"/>